<dbReference type="EMBL" id="VSWD01000010">
    <property type="protein sequence ID" value="KAK3091441.1"/>
    <property type="molecule type" value="Genomic_DNA"/>
</dbReference>
<proteinExistence type="predicted"/>
<keyword evidence="2" id="KW-1185">Reference proteome</keyword>
<reference evidence="1" key="1">
    <citation type="submission" date="2019-08" db="EMBL/GenBank/DDBJ databases">
        <title>The improved chromosome-level genome for the pearl oyster Pinctada fucata martensii using PacBio sequencing and Hi-C.</title>
        <authorList>
            <person name="Zheng Z."/>
        </authorList>
    </citation>
    <scope>NUCLEOTIDE SEQUENCE</scope>
    <source>
        <strain evidence="1">ZZ-2019</strain>
        <tissue evidence="1">Adductor muscle</tissue>
    </source>
</reference>
<feature type="non-terminal residue" evidence="1">
    <location>
        <position position="1"/>
    </location>
</feature>
<gene>
    <name evidence="1" type="ORF">FSP39_019875</name>
</gene>
<organism evidence="1 2">
    <name type="scientific">Pinctada imbricata</name>
    <name type="common">Atlantic pearl-oyster</name>
    <name type="synonym">Pinctada martensii</name>
    <dbReference type="NCBI Taxonomy" id="66713"/>
    <lineage>
        <taxon>Eukaryota</taxon>
        <taxon>Metazoa</taxon>
        <taxon>Spiralia</taxon>
        <taxon>Lophotrochozoa</taxon>
        <taxon>Mollusca</taxon>
        <taxon>Bivalvia</taxon>
        <taxon>Autobranchia</taxon>
        <taxon>Pteriomorphia</taxon>
        <taxon>Pterioida</taxon>
        <taxon>Pterioidea</taxon>
        <taxon>Pteriidae</taxon>
        <taxon>Pinctada</taxon>
    </lineage>
</organism>
<accession>A0AA88Y8J1</accession>
<dbReference type="AlphaFoldDB" id="A0AA88Y8J1"/>
<comment type="caution">
    <text evidence="1">The sequence shown here is derived from an EMBL/GenBank/DDBJ whole genome shotgun (WGS) entry which is preliminary data.</text>
</comment>
<name>A0AA88Y8J1_PINIB</name>
<dbReference type="Proteomes" id="UP001186944">
    <property type="component" value="Unassembled WGS sequence"/>
</dbReference>
<protein>
    <submittedName>
        <fullName evidence="1">Uncharacterized protein</fullName>
    </submittedName>
</protein>
<evidence type="ECO:0000313" key="2">
    <source>
        <dbReference type="Proteomes" id="UP001186944"/>
    </source>
</evidence>
<evidence type="ECO:0000313" key="1">
    <source>
        <dbReference type="EMBL" id="KAK3091441.1"/>
    </source>
</evidence>
<sequence>SEIKLNINSTENQTVAQTIVFALAQNQIHRNMRNLFIPNIVIDKESFIIIMYEAEKDILVWSVPFCLWACDKLCLQLSSVIALWMVLHYRQFCSGGDIFEEGHLEKIQAHFPKYADPRKLEIYKRHLEIGKTVFETQGESLEYLDKDFTIQDFDDSFYKV</sequence>